<accession>A0ABX0YMX1</accession>
<dbReference type="SUPFAM" id="SSF52540">
    <property type="entry name" value="P-loop containing nucleoside triphosphate hydrolases"/>
    <property type="match status" value="1"/>
</dbReference>
<sequence>MLVVFSGLPGTGKTTLAMQLARQTGAVYLRIDTIEQAIRDSGDFHQPVGRSGYRVATALALTHLRLGHRVIADGVNPVAESRTAWHDAASSADAVLLDIEVVCSNTHEHRRRVQARASDIPGLNPPTWQSVVEHEYEPCVEPVLRIDTGCVSAEEAVALIVERIGLAA</sequence>
<dbReference type="Gene3D" id="3.40.50.300">
    <property type="entry name" value="P-loop containing nucleotide triphosphate hydrolases"/>
    <property type="match status" value="1"/>
</dbReference>
<dbReference type="Proteomes" id="UP000746535">
    <property type="component" value="Unassembled WGS sequence"/>
</dbReference>
<gene>
    <name evidence="1" type="ORF">HBH25_20920</name>
</gene>
<evidence type="ECO:0000313" key="1">
    <source>
        <dbReference type="EMBL" id="NJP03303.1"/>
    </source>
</evidence>
<protein>
    <submittedName>
        <fullName evidence="1">AAA family ATPase</fullName>
    </submittedName>
</protein>
<organism evidence="1 2">
    <name type="scientific">Pseudomonas quercus</name>
    <dbReference type="NCBI Taxonomy" id="2722792"/>
    <lineage>
        <taxon>Bacteria</taxon>
        <taxon>Pseudomonadati</taxon>
        <taxon>Pseudomonadota</taxon>
        <taxon>Gammaproteobacteria</taxon>
        <taxon>Pseudomonadales</taxon>
        <taxon>Pseudomonadaceae</taxon>
        <taxon>Pseudomonas</taxon>
    </lineage>
</organism>
<keyword evidence="2" id="KW-1185">Reference proteome</keyword>
<reference evidence="1 2" key="1">
    <citation type="submission" date="2020-03" db="EMBL/GenBank/DDBJ databases">
        <authorList>
            <person name="Wang L."/>
            <person name="He N."/>
            <person name="Li Y."/>
            <person name="Fang Y."/>
            <person name="Zhang F."/>
        </authorList>
    </citation>
    <scope>NUCLEOTIDE SEQUENCE [LARGE SCALE GENOMIC DNA]</scope>
    <source>
        <strain evidence="2">hsmgli-8</strain>
    </source>
</reference>
<comment type="caution">
    <text evidence="1">The sequence shown here is derived from an EMBL/GenBank/DDBJ whole genome shotgun (WGS) entry which is preliminary data.</text>
</comment>
<dbReference type="Pfam" id="PF13671">
    <property type="entry name" value="AAA_33"/>
    <property type="match status" value="1"/>
</dbReference>
<dbReference type="PANTHER" id="PTHR37807:SF3">
    <property type="entry name" value="OS07G0160300 PROTEIN"/>
    <property type="match status" value="1"/>
</dbReference>
<dbReference type="InterPro" id="IPR027417">
    <property type="entry name" value="P-loop_NTPase"/>
</dbReference>
<dbReference type="EMBL" id="JAAVJI010000017">
    <property type="protein sequence ID" value="NJP03303.1"/>
    <property type="molecule type" value="Genomic_DNA"/>
</dbReference>
<dbReference type="PANTHER" id="PTHR37807">
    <property type="entry name" value="OS07G0160300 PROTEIN"/>
    <property type="match status" value="1"/>
</dbReference>
<dbReference type="RefSeq" id="WP_168085869.1">
    <property type="nucleotide sequence ID" value="NZ_JAAVJI010000017.1"/>
</dbReference>
<proteinExistence type="predicted"/>
<evidence type="ECO:0000313" key="2">
    <source>
        <dbReference type="Proteomes" id="UP000746535"/>
    </source>
</evidence>
<name>A0ABX0YMX1_9PSED</name>